<dbReference type="InterPro" id="IPR035892">
    <property type="entry name" value="C2_domain_sf"/>
</dbReference>
<evidence type="ECO:0000313" key="11">
    <source>
        <dbReference type="Ensembl" id="ENSLACP00000016144.1"/>
    </source>
</evidence>
<comment type="subcellular location">
    <subcellularLocation>
        <location evidence="2">Cytoplasm</location>
    </subcellularLocation>
    <subcellularLocation>
        <location evidence="3">Late endosome</location>
    </subcellularLocation>
    <subcellularLocation>
        <location evidence="1">Recycling endosome</location>
    </subcellularLocation>
</comment>
<dbReference type="EMBL" id="AFYH01122905">
    <property type="status" value="NOT_ANNOTATED_CDS"/>
    <property type="molecule type" value="Genomic_DNA"/>
</dbReference>
<dbReference type="InterPro" id="IPR000008">
    <property type="entry name" value="C2_dom"/>
</dbReference>
<dbReference type="GO" id="GO:0070382">
    <property type="term" value="C:exocytic vesicle"/>
    <property type="evidence" value="ECO:0007669"/>
    <property type="project" value="TreeGrafter"/>
</dbReference>
<reference evidence="11" key="3">
    <citation type="submission" date="2025-09" db="UniProtKB">
        <authorList>
            <consortium name="Ensembl"/>
        </authorList>
    </citation>
    <scope>IDENTIFICATION</scope>
</reference>
<dbReference type="Ensembl" id="ENSLACT00000016256.1">
    <property type="protein sequence ID" value="ENSLACP00000016144.1"/>
    <property type="gene ID" value="ENSLACG00000014220.1"/>
</dbReference>
<comment type="similarity">
    <text evidence="4">Belongs to the unc-13 family.</text>
</comment>
<dbReference type="STRING" id="7897.ENSLACP00000016144"/>
<dbReference type="PROSITE" id="PS51259">
    <property type="entry name" value="MHD2"/>
    <property type="match status" value="1"/>
</dbReference>
<feature type="domain" description="MHD1" evidence="9">
    <location>
        <begin position="272"/>
        <end position="403"/>
    </location>
</feature>
<dbReference type="GO" id="GO:0055037">
    <property type="term" value="C:recycling endosome"/>
    <property type="evidence" value="ECO:0007669"/>
    <property type="project" value="UniProtKB-SubCell"/>
</dbReference>
<keyword evidence="12" id="KW-1185">Reference proteome</keyword>
<dbReference type="GeneTree" id="ENSGT00730000110939"/>
<evidence type="ECO:0000256" key="6">
    <source>
        <dbReference type="ARBA" id="ARBA00022490"/>
    </source>
</evidence>
<dbReference type="InterPro" id="IPR052095">
    <property type="entry name" value="UNC-13_domain"/>
</dbReference>
<dbReference type="PANTHER" id="PTHR45999:SF3">
    <property type="entry name" value="PROTEIN UNC-13 HOMOLOG D"/>
    <property type="match status" value="1"/>
</dbReference>
<evidence type="ECO:0000259" key="10">
    <source>
        <dbReference type="PROSITE" id="PS51259"/>
    </source>
</evidence>
<dbReference type="eggNOG" id="KOG1028">
    <property type="taxonomic scope" value="Eukaryota"/>
</dbReference>
<dbReference type="Pfam" id="PF00168">
    <property type="entry name" value="C2"/>
    <property type="match status" value="1"/>
</dbReference>
<dbReference type="PANTHER" id="PTHR45999">
    <property type="entry name" value="UNC-13-4A, ISOFORM B"/>
    <property type="match status" value="1"/>
</dbReference>
<protein>
    <submittedName>
        <fullName evidence="11">Unc-13 homolog D</fullName>
    </submittedName>
</protein>
<dbReference type="GO" id="GO:0006887">
    <property type="term" value="P:exocytosis"/>
    <property type="evidence" value="ECO:0007669"/>
    <property type="project" value="UniProtKB-KW"/>
</dbReference>
<organism evidence="11 12">
    <name type="scientific">Latimeria chalumnae</name>
    <name type="common">Coelacanth</name>
    <dbReference type="NCBI Taxonomy" id="7897"/>
    <lineage>
        <taxon>Eukaryota</taxon>
        <taxon>Metazoa</taxon>
        <taxon>Chordata</taxon>
        <taxon>Craniata</taxon>
        <taxon>Vertebrata</taxon>
        <taxon>Euteleostomi</taxon>
        <taxon>Coelacanthiformes</taxon>
        <taxon>Coelacanthidae</taxon>
        <taxon>Latimeria</taxon>
    </lineage>
</organism>
<dbReference type="EMBL" id="AFYH01122906">
    <property type="status" value="NOT_ANNOTATED_CDS"/>
    <property type="molecule type" value="Genomic_DNA"/>
</dbReference>
<dbReference type="Gene3D" id="2.60.40.150">
    <property type="entry name" value="C2 domain"/>
    <property type="match status" value="1"/>
</dbReference>
<dbReference type="SUPFAM" id="SSF49562">
    <property type="entry name" value="C2 domain (Calcium/lipid-binding domain, CaLB)"/>
    <property type="match status" value="1"/>
</dbReference>
<reference evidence="12" key="1">
    <citation type="submission" date="2011-08" db="EMBL/GenBank/DDBJ databases">
        <title>The draft genome of Latimeria chalumnae.</title>
        <authorList>
            <person name="Di Palma F."/>
            <person name="Alfoldi J."/>
            <person name="Johnson J."/>
            <person name="Berlin A."/>
            <person name="Gnerre S."/>
            <person name="Jaffe D."/>
            <person name="MacCallum I."/>
            <person name="Young S."/>
            <person name="Walker B.J."/>
            <person name="Lander E."/>
            <person name="Lindblad-Toh K."/>
        </authorList>
    </citation>
    <scope>NUCLEOTIDE SEQUENCE [LARGE SCALE GENOMIC DNA]</scope>
    <source>
        <strain evidence="12">Wild caught</strain>
    </source>
</reference>
<gene>
    <name evidence="11" type="primary">UNC13D</name>
</gene>
<dbReference type="CDD" id="cd04009">
    <property type="entry name" value="C2B_Munc13-like"/>
    <property type="match status" value="1"/>
</dbReference>
<evidence type="ECO:0000256" key="3">
    <source>
        <dbReference type="ARBA" id="ARBA00004603"/>
    </source>
</evidence>
<dbReference type="Gene3D" id="1.10.357.50">
    <property type="match status" value="1"/>
</dbReference>
<sequence length="815" mass="93802">QRNTILSKEQPSYTIHRNLLQQFVQYDITHYQPGSTAWDGELSRPASTILFLHATQKDLSPFHQDLAQWLAYSKLYQSLEFSSSLLLHLLTSIEYQWALVKLQDQHKRELAESFESILEYGISLLQKYREVFPLSSTKPTERLQSLLRVLVQMCKMKAFCELCTLRPDLQQKLGDAIESGTIDWYKTKKQYLENMVKNEEDDSKALLQLVNEVHADLQNNLKTWNKVFLNTAKVDIFNVTYIVLQKLMADEVKKEVTKIGNSMSQCTAETFFQLYLVLKEMYKQKDFLQNRDESLALTGFHEWFREALPKWLQKAYSTAQERVQRAVQVDQIGGLSNSLANIIKLVGDLSKHSTSAVDLATCFAQVKNTWQKLDWPDPEEAFMIMVKLTEDLCKIALMYCRIIKNRAEELSVKGDEAGAANKLCVVVNNIEQLRLVVLKLPEQLDWNSLQRLTDHVIEPEQIQNTLYNQLHMTSMCLDREIRSVVQTLAQKLHAGIDKHIRNLAAANDSRPVDDMVVPLMKFLESELAYMSENLVQENFNSLLALLWIHVVNILTAVSHQQVNSLKFYQRLQYALESLNQCFHAGGDGLPVEKLHTENYEALKTHLKLNTSSSRTLIQKYLENKIQQQYEADSETYGEVTIKGSYKYSEQKLRIDILNAVRLKPLDSNDSSDPFVQLTLEPKHIFPEVEMRTTECKMKDLNPLFDETFEFLVTPEQCKAEGACLVLTVYDYDYIGANDLEGEAFFSLYSVPGLNDEEEHTLEPSSVPQTRLALTHPKPNEDNILKLLENRKGDKEAQAFVKLRKQRIKQSMAMAA</sequence>
<evidence type="ECO:0000256" key="7">
    <source>
        <dbReference type="ARBA" id="ARBA00022753"/>
    </source>
</evidence>
<dbReference type="InterPro" id="IPR014770">
    <property type="entry name" value="Munc13_1"/>
</dbReference>
<evidence type="ECO:0000313" key="12">
    <source>
        <dbReference type="Proteomes" id="UP000008672"/>
    </source>
</evidence>
<keyword evidence="5" id="KW-0268">Exocytosis</keyword>
<evidence type="ECO:0000259" key="9">
    <source>
        <dbReference type="PROSITE" id="PS51258"/>
    </source>
</evidence>
<evidence type="ECO:0000256" key="1">
    <source>
        <dbReference type="ARBA" id="ARBA00004172"/>
    </source>
</evidence>
<dbReference type="eggNOG" id="KOG1328">
    <property type="taxonomic scope" value="Eukaryota"/>
</dbReference>
<keyword evidence="7" id="KW-0967">Endosome</keyword>
<dbReference type="HOGENOM" id="CLU_003295_2_1_1"/>
<dbReference type="Proteomes" id="UP000008672">
    <property type="component" value="Unassembled WGS sequence"/>
</dbReference>
<dbReference type="Pfam" id="PF06292">
    <property type="entry name" value="MUN"/>
    <property type="match status" value="1"/>
</dbReference>
<dbReference type="EMBL" id="AFYH01122904">
    <property type="status" value="NOT_ANNOTATED_CDS"/>
    <property type="molecule type" value="Genomic_DNA"/>
</dbReference>
<keyword evidence="6" id="KW-0963">Cytoplasm</keyword>
<dbReference type="PROSITE" id="PS51258">
    <property type="entry name" value="MHD1"/>
    <property type="match status" value="1"/>
</dbReference>
<accession>H3B2M3</accession>
<dbReference type="SMART" id="SM00239">
    <property type="entry name" value="C2"/>
    <property type="match status" value="1"/>
</dbReference>
<evidence type="ECO:0000256" key="5">
    <source>
        <dbReference type="ARBA" id="ARBA00022483"/>
    </source>
</evidence>
<dbReference type="OMA" id="ICKTKAF"/>
<dbReference type="AlphaFoldDB" id="H3B2M3"/>
<name>H3B2M3_LATCH</name>
<dbReference type="InterPro" id="IPR010439">
    <property type="entry name" value="MUN_dom"/>
</dbReference>
<dbReference type="GO" id="GO:0005770">
    <property type="term" value="C:late endosome"/>
    <property type="evidence" value="ECO:0007669"/>
    <property type="project" value="UniProtKB-SubCell"/>
</dbReference>
<dbReference type="PROSITE" id="PS50004">
    <property type="entry name" value="C2"/>
    <property type="match status" value="1"/>
</dbReference>
<dbReference type="FunCoup" id="H3B2M3">
    <property type="interactions" value="160"/>
</dbReference>
<proteinExistence type="inferred from homology"/>
<feature type="domain" description="MHD2" evidence="10">
    <location>
        <begin position="513"/>
        <end position="620"/>
    </location>
</feature>
<dbReference type="InParanoid" id="H3B2M3"/>
<dbReference type="EMBL" id="AFYH01122903">
    <property type="status" value="NOT_ANNOTATED_CDS"/>
    <property type="molecule type" value="Genomic_DNA"/>
</dbReference>
<evidence type="ECO:0000259" key="8">
    <source>
        <dbReference type="PROSITE" id="PS50004"/>
    </source>
</evidence>
<evidence type="ECO:0000256" key="2">
    <source>
        <dbReference type="ARBA" id="ARBA00004496"/>
    </source>
</evidence>
<reference evidence="11" key="2">
    <citation type="submission" date="2025-08" db="UniProtKB">
        <authorList>
            <consortium name="Ensembl"/>
        </authorList>
    </citation>
    <scope>IDENTIFICATION</scope>
</reference>
<evidence type="ECO:0000256" key="4">
    <source>
        <dbReference type="ARBA" id="ARBA00005823"/>
    </source>
</evidence>
<dbReference type="InterPro" id="IPR014772">
    <property type="entry name" value="Munc13_dom-2"/>
</dbReference>
<feature type="domain" description="C2" evidence="8">
    <location>
        <begin position="635"/>
        <end position="761"/>
    </location>
</feature>